<dbReference type="InterPro" id="IPR003340">
    <property type="entry name" value="B3_DNA-bd"/>
</dbReference>
<feature type="compositionally biased region" description="Polar residues" evidence="9">
    <location>
        <begin position="629"/>
        <end position="645"/>
    </location>
</feature>
<proteinExistence type="inferred from homology"/>
<evidence type="ECO:0000256" key="6">
    <source>
        <dbReference type="ARBA" id="ARBA00023242"/>
    </source>
</evidence>
<evidence type="ECO:0000256" key="2">
    <source>
        <dbReference type="ARBA" id="ARBA00007853"/>
    </source>
</evidence>
<dbReference type="FunFam" id="3.10.20.90:FF:000047">
    <property type="entry name" value="Auxin response factor"/>
    <property type="match status" value="1"/>
</dbReference>
<keyword evidence="4 8" id="KW-0238">DNA-binding</keyword>
<accession>A0AAD4TI93</accession>
<dbReference type="Pfam" id="PF02309">
    <property type="entry name" value="AUX_IAA"/>
    <property type="match status" value="1"/>
</dbReference>
<evidence type="ECO:0000313" key="13">
    <source>
        <dbReference type="Proteomes" id="UP001202328"/>
    </source>
</evidence>
<feature type="domain" description="PB1" evidence="11">
    <location>
        <begin position="679"/>
        <end position="763"/>
    </location>
</feature>
<comment type="subcellular location">
    <subcellularLocation>
        <location evidence="1 8">Nucleus</location>
    </subcellularLocation>
</comment>
<dbReference type="Proteomes" id="UP001202328">
    <property type="component" value="Unassembled WGS sequence"/>
</dbReference>
<comment type="function">
    <text evidence="8">Auxin response factors (ARFs) are transcriptional factors that bind specifically to the DNA sequence 5'-TGTCTC-3' found in the auxin-responsive promoter elements (AuxREs).</text>
</comment>
<dbReference type="Gene3D" id="3.10.20.90">
    <property type="entry name" value="Phosphatidylinositol 3-kinase Catalytic Subunit, Chain A, domain 1"/>
    <property type="match status" value="1"/>
</dbReference>
<dbReference type="PROSITE" id="PS50863">
    <property type="entry name" value="B3"/>
    <property type="match status" value="1"/>
</dbReference>
<name>A0AAD4TI93_9MAGN</name>
<dbReference type="Pfam" id="PF06507">
    <property type="entry name" value="ARF_AD"/>
    <property type="match status" value="1"/>
</dbReference>
<organism evidence="12 13">
    <name type="scientific">Papaver atlanticum</name>
    <dbReference type="NCBI Taxonomy" id="357466"/>
    <lineage>
        <taxon>Eukaryota</taxon>
        <taxon>Viridiplantae</taxon>
        <taxon>Streptophyta</taxon>
        <taxon>Embryophyta</taxon>
        <taxon>Tracheophyta</taxon>
        <taxon>Spermatophyta</taxon>
        <taxon>Magnoliopsida</taxon>
        <taxon>Ranunculales</taxon>
        <taxon>Papaveraceae</taxon>
        <taxon>Papaveroideae</taxon>
        <taxon>Papaver</taxon>
    </lineage>
</organism>
<dbReference type="CDD" id="cd10017">
    <property type="entry name" value="B3_DNA"/>
    <property type="match status" value="1"/>
</dbReference>
<dbReference type="InterPro" id="IPR044835">
    <property type="entry name" value="ARF_plant"/>
</dbReference>
<feature type="domain" description="TF-B3" evidence="10">
    <location>
        <begin position="169"/>
        <end position="271"/>
    </location>
</feature>
<comment type="caution">
    <text evidence="12">The sequence shown here is derived from an EMBL/GenBank/DDBJ whole genome shotgun (WGS) entry which is preliminary data.</text>
</comment>
<dbReference type="InterPro" id="IPR010525">
    <property type="entry name" value="ARF_dom"/>
</dbReference>
<comment type="similarity">
    <text evidence="2 8">Belongs to the ARF family.</text>
</comment>
<dbReference type="PANTHER" id="PTHR31384">
    <property type="entry name" value="AUXIN RESPONSE FACTOR 4-RELATED"/>
    <property type="match status" value="1"/>
</dbReference>
<dbReference type="FunFam" id="2.40.330.10:FF:000001">
    <property type="entry name" value="Auxin response factor"/>
    <property type="match status" value="1"/>
</dbReference>
<dbReference type="GO" id="GO:0005634">
    <property type="term" value="C:nucleus"/>
    <property type="evidence" value="ECO:0007669"/>
    <property type="project" value="UniProtKB-SubCell"/>
</dbReference>
<protein>
    <recommendedName>
        <fullName evidence="8">Auxin response factor</fullName>
    </recommendedName>
</protein>
<dbReference type="FunFam" id="2.30.30.1040:FF:000001">
    <property type="entry name" value="Auxin response factor"/>
    <property type="match status" value="1"/>
</dbReference>
<evidence type="ECO:0000256" key="4">
    <source>
        <dbReference type="ARBA" id="ARBA00023125"/>
    </source>
</evidence>
<dbReference type="SUPFAM" id="SSF54277">
    <property type="entry name" value="CAD &amp; PB1 domains"/>
    <property type="match status" value="1"/>
</dbReference>
<dbReference type="SMART" id="SM01019">
    <property type="entry name" value="B3"/>
    <property type="match status" value="1"/>
</dbReference>
<keyword evidence="7 8" id="KW-0927">Auxin signaling pathway</keyword>
<reference evidence="12" key="1">
    <citation type="submission" date="2022-04" db="EMBL/GenBank/DDBJ databases">
        <title>A functionally conserved STORR gene fusion in Papaver species that diverged 16.8 million years ago.</title>
        <authorList>
            <person name="Catania T."/>
        </authorList>
    </citation>
    <scope>NUCLEOTIDE SEQUENCE</scope>
    <source>
        <strain evidence="12">S-188037</strain>
    </source>
</reference>
<keyword evidence="13" id="KW-1185">Reference proteome</keyword>
<dbReference type="GO" id="GO:0003677">
    <property type="term" value="F:DNA binding"/>
    <property type="evidence" value="ECO:0007669"/>
    <property type="project" value="UniProtKB-KW"/>
</dbReference>
<keyword evidence="3 8" id="KW-0805">Transcription regulation</keyword>
<feature type="region of interest" description="Disordered" evidence="9">
    <location>
        <begin position="789"/>
        <end position="808"/>
    </location>
</feature>
<dbReference type="Pfam" id="PF02362">
    <property type="entry name" value="B3"/>
    <property type="match status" value="1"/>
</dbReference>
<dbReference type="Gene3D" id="2.30.30.1040">
    <property type="match status" value="1"/>
</dbReference>
<comment type="subunit">
    <text evidence="8">Homodimers and heterodimers.</text>
</comment>
<dbReference type="GO" id="GO:0006355">
    <property type="term" value="P:regulation of DNA-templated transcription"/>
    <property type="evidence" value="ECO:0007669"/>
    <property type="project" value="InterPro"/>
</dbReference>
<dbReference type="InterPro" id="IPR015300">
    <property type="entry name" value="DNA-bd_pseudobarrel_sf"/>
</dbReference>
<dbReference type="PANTHER" id="PTHR31384:SF102">
    <property type="entry name" value="AUXIN RESPONSE FACTOR 4"/>
    <property type="match status" value="1"/>
</dbReference>
<evidence type="ECO:0000259" key="11">
    <source>
        <dbReference type="PROSITE" id="PS51745"/>
    </source>
</evidence>
<dbReference type="AlphaFoldDB" id="A0AAD4TI93"/>
<evidence type="ECO:0000313" key="12">
    <source>
        <dbReference type="EMBL" id="KAI3957455.1"/>
    </source>
</evidence>
<evidence type="ECO:0000259" key="10">
    <source>
        <dbReference type="PROSITE" id="PS50863"/>
    </source>
</evidence>
<keyword evidence="6 8" id="KW-0539">Nucleus</keyword>
<evidence type="ECO:0000256" key="7">
    <source>
        <dbReference type="ARBA" id="ARBA00023294"/>
    </source>
</evidence>
<dbReference type="SUPFAM" id="SSF101936">
    <property type="entry name" value="DNA-binding pseudobarrel domain"/>
    <property type="match status" value="1"/>
</dbReference>
<evidence type="ECO:0000256" key="9">
    <source>
        <dbReference type="SAM" id="MobiDB-lite"/>
    </source>
</evidence>
<sequence>MEFDLNHDMNMKEGDNIVSFHGDYDKDGVAGGGGCSLSSSSSCCSSNSASSTIYLELWHACAGPLTSLPKKGSVVVYFPQGHLEQANSSSSIQCSGNPSFGLQPQIFCRVVNVQLLANKENDEVYTQLTLFPQPESGDTNFGGKGHEEEVGVEEEGVGDLPSKSTPHMFCKTLTASDTSTHGGFSVPRRAAEDCFPPLDYKQQRPSQELVATDLHGVQWRFRHIYRGQPRRHLLTTGWSIFVSQKNLVSGDAVLFLRGENGELRLGIRRAGRPRNSIPNSILGDQITNLNVLSPVANAVSTRSMFHVFHSPRANPAEFVIPYKKYLKSINHPAAVGMRFKMRFEMEDTAERRCSGLVTGVSDLDPYRWRDSKWRCLKVMWDDDLVGDHFDRISPWEIEPTSSAPVLSIPSSPRLKKLRTLESTSPDHPVSGPGGVEFLGFNESGRSSKVLQGQENLGLRSPFYVGDGKNQVVDFAMPNSTNRSLASTGFEEIGISDRFRAQPSTFTGFSGSSRFQVLQGQEIFPSLSVHGRTDFNQIGSDKSNPHSIMFNSYQRPYPNFYPLASTDVRTMLMPYTDKFKENPDFMTNSQREPMQSNLSSTQRSFSGFSAMTGDEICNSSNPNLVKEQRPLNSVSPPPVTETNLGSHSDELQDGTKVCKLFGFSLTGEVPTSNSSNSSKRSCTKVHKQGNLVGRAVDLSRLDSYTDLLSELEKLFNMEGLLSNPEKGWQIVYTDSENDMMVVGDDPWHEFCSIVSKIHIYTQEEVEKMTIGMISDDTQSCLEEAPPAVMDVSKSSSVGQLDSSPTVTTN</sequence>
<dbReference type="GO" id="GO:0009734">
    <property type="term" value="P:auxin-activated signaling pathway"/>
    <property type="evidence" value="ECO:0007669"/>
    <property type="project" value="UniProtKB-KW"/>
</dbReference>
<dbReference type="InterPro" id="IPR033389">
    <property type="entry name" value="AUX/IAA_dom"/>
</dbReference>
<evidence type="ECO:0000256" key="8">
    <source>
        <dbReference type="RuleBase" id="RU004561"/>
    </source>
</evidence>
<feature type="region of interest" description="Disordered" evidence="9">
    <location>
        <begin position="622"/>
        <end position="647"/>
    </location>
</feature>
<evidence type="ECO:0000256" key="3">
    <source>
        <dbReference type="ARBA" id="ARBA00023015"/>
    </source>
</evidence>
<dbReference type="InterPro" id="IPR053793">
    <property type="entry name" value="PB1-like"/>
</dbReference>
<gene>
    <name evidence="12" type="ORF">MKW98_003176</name>
</gene>
<feature type="compositionally biased region" description="Polar residues" evidence="9">
    <location>
        <begin position="791"/>
        <end position="808"/>
    </location>
</feature>
<evidence type="ECO:0000256" key="5">
    <source>
        <dbReference type="ARBA" id="ARBA00023163"/>
    </source>
</evidence>
<dbReference type="Gene3D" id="2.40.330.10">
    <property type="entry name" value="DNA-binding pseudobarrel domain"/>
    <property type="match status" value="1"/>
</dbReference>
<dbReference type="EMBL" id="JAJJMB010001336">
    <property type="protein sequence ID" value="KAI3957455.1"/>
    <property type="molecule type" value="Genomic_DNA"/>
</dbReference>
<keyword evidence="5 8" id="KW-0804">Transcription</keyword>
<dbReference type="PROSITE" id="PS51745">
    <property type="entry name" value="PB1"/>
    <property type="match status" value="1"/>
</dbReference>
<evidence type="ECO:0000256" key="1">
    <source>
        <dbReference type="ARBA" id="ARBA00004123"/>
    </source>
</evidence>